<evidence type="ECO:0000256" key="5">
    <source>
        <dbReference type="SAM" id="MobiDB-lite"/>
    </source>
</evidence>
<organism evidence="6 7">
    <name type="scientific">Balaenoptera physalus</name>
    <name type="common">Fin whale</name>
    <name type="synonym">Balaena physalus</name>
    <dbReference type="NCBI Taxonomy" id="9770"/>
    <lineage>
        <taxon>Eukaryota</taxon>
        <taxon>Metazoa</taxon>
        <taxon>Chordata</taxon>
        <taxon>Craniata</taxon>
        <taxon>Vertebrata</taxon>
        <taxon>Euteleostomi</taxon>
        <taxon>Mammalia</taxon>
        <taxon>Eutheria</taxon>
        <taxon>Laurasiatheria</taxon>
        <taxon>Artiodactyla</taxon>
        <taxon>Whippomorpha</taxon>
        <taxon>Cetacea</taxon>
        <taxon>Mysticeti</taxon>
        <taxon>Balaenopteridae</taxon>
        <taxon>Balaenoptera</taxon>
    </lineage>
</organism>
<dbReference type="OrthoDB" id="6041973at2759"/>
<evidence type="ECO:0000256" key="2">
    <source>
        <dbReference type="ARBA" id="ARBA00022980"/>
    </source>
</evidence>
<keyword evidence="3" id="KW-0496">Mitochondrion</keyword>
<dbReference type="GO" id="GO:0006412">
    <property type="term" value="P:translation"/>
    <property type="evidence" value="ECO:0007669"/>
    <property type="project" value="InterPro"/>
</dbReference>
<protein>
    <submittedName>
        <fullName evidence="6">Uncharacterized protein</fullName>
    </submittedName>
</protein>
<proteinExistence type="predicted"/>
<reference evidence="6 7" key="1">
    <citation type="journal article" date="2019" name="PLoS ONE">
        <title>Genomic analyses reveal an absence of contemporary introgressive admixture between fin whales and blue whales, despite known hybrids.</title>
        <authorList>
            <person name="Westbury M.V."/>
            <person name="Petersen B."/>
            <person name="Lorenzen E.D."/>
        </authorList>
    </citation>
    <scope>NUCLEOTIDE SEQUENCE [LARGE SCALE GENOMIC DNA]</scope>
    <source>
        <strain evidence="6">FinWhale-01</strain>
    </source>
</reference>
<dbReference type="EMBL" id="SGJD01003193">
    <property type="protein sequence ID" value="KAB0393385.1"/>
    <property type="molecule type" value="Genomic_DNA"/>
</dbReference>
<keyword evidence="2" id="KW-0689">Ribosomal protein</keyword>
<feature type="non-terminal residue" evidence="6">
    <location>
        <position position="1"/>
    </location>
</feature>
<name>A0A643C0R4_BALPH</name>
<evidence type="ECO:0000313" key="6">
    <source>
        <dbReference type="EMBL" id="KAB0393385.1"/>
    </source>
</evidence>
<sequence length="250" mass="28149">FGFPIGSYCKKAGTIAEVDLWVGNPSKHGGGQVLEACTPWSRAVTAHRGRGRRHSSRIGGREAANPHQDAVHEVRSLPTDLRPERRPLVPELYQDRTKTADPHCYGHTQFHLLPDKLKRERLLKQNCANQIEVVFRANAIASLFAWTGAQAMYQGFWSEADVTRPFVSQGVITDGKYFSFFCYQLNTLALTAQADQNNPRKNICWGTQSKPLYETIEDNDVKGFNDDVLLQIVHFLLNGPKEDKSQLLVN</sequence>
<evidence type="ECO:0000313" key="7">
    <source>
        <dbReference type="Proteomes" id="UP000437017"/>
    </source>
</evidence>
<keyword evidence="4" id="KW-0687">Ribonucleoprotein</keyword>
<comment type="caution">
    <text evidence="6">The sequence shown here is derived from an EMBL/GenBank/DDBJ whole genome shotgun (WGS) entry which is preliminary data.</text>
</comment>
<evidence type="ECO:0000256" key="1">
    <source>
        <dbReference type="ARBA" id="ARBA00004173"/>
    </source>
</evidence>
<dbReference type="PANTHER" id="PTHR13014:SF3">
    <property type="entry name" value="LARGE RIBOSOMAL SUBUNIT PROTEIN ML65"/>
    <property type="match status" value="1"/>
</dbReference>
<keyword evidence="7" id="KW-1185">Reference proteome</keyword>
<dbReference type="InterPro" id="IPR010793">
    <property type="entry name" value="Ribosomal_mL37/mL65"/>
</dbReference>
<gene>
    <name evidence="6" type="ORF">E2I00_013061</name>
</gene>
<evidence type="ECO:0000256" key="4">
    <source>
        <dbReference type="ARBA" id="ARBA00023274"/>
    </source>
</evidence>
<dbReference type="Proteomes" id="UP000437017">
    <property type="component" value="Unassembled WGS sequence"/>
</dbReference>
<feature type="region of interest" description="Disordered" evidence="5">
    <location>
        <begin position="45"/>
        <end position="77"/>
    </location>
</feature>
<dbReference type="AlphaFoldDB" id="A0A643C0R4"/>
<feature type="compositionally biased region" description="Basic residues" evidence="5">
    <location>
        <begin position="45"/>
        <end position="56"/>
    </location>
</feature>
<comment type="subcellular location">
    <subcellularLocation>
        <location evidence="1">Mitochondrion</location>
    </subcellularLocation>
</comment>
<accession>A0A643C0R4</accession>
<dbReference type="Pfam" id="PF07147">
    <property type="entry name" value="PDCD9"/>
    <property type="match status" value="1"/>
</dbReference>
<dbReference type="GO" id="GO:0005762">
    <property type="term" value="C:mitochondrial large ribosomal subunit"/>
    <property type="evidence" value="ECO:0007669"/>
    <property type="project" value="TreeGrafter"/>
</dbReference>
<dbReference type="PANTHER" id="PTHR13014">
    <property type="entry name" value="MITOCHONDRIAL 28S RIBOSOMAL PROTEIN S30/P52 PRO-APOTOTIC PROTEIN"/>
    <property type="match status" value="1"/>
</dbReference>
<dbReference type="InterPro" id="IPR039982">
    <property type="entry name" value="Ribosomal_mL65"/>
</dbReference>
<dbReference type="GO" id="GO:0003735">
    <property type="term" value="F:structural constituent of ribosome"/>
    <property type="evidence" value="ECO:0007669"/>
    <property type="project" value="InterPro"/>
</dbReference>
<evidence type="ECO:0000256" key="3">
    <source>
        <dbReference type="ARBA" id="ARBA00023128"/>
    </source>
</evidence>